<accession>A0A0S6VW02</accession>
<name>A0A0S6VW02_9BACT</name>
<dbReference type="AlphaFoldDB" id="A0A0S6VW02"/>
<evidence type="ECO:0000313" key="1">
    <source>
        <dbReference type="EMBL" id="GAK49475.1"/>
    </source>
</evidence>
<sequence length="385" mass="42419">MQYHTLRWLIILNILLLFIAFPASAEIMLSTGARYDMFSDDHSPKTVGYELTVPIGLLGQWERFAFSIDTALSGANVLYGAGEDAELTSLTDTYFTATYALLTAPIGISLGIDTDLPTGAERLNANERAAEVGENHDLFEVDDFGEGFDFGVNLGLAKAFGAVSLSLNGGYRFNGEYDPTSDIEDDDYDPGDQTRIAALLKWQASTQFSLDASMAYAHFTEDKRDGSASFQEGDRLSLGETFKLNTQIGKPMSIVFALQQTFQAKNKALSADGMLYTEPENVNGSEFFGTLDLLYSYSSRCTLRMIGDIRYYGESDLQNDEAGLPYDGQRIRYGFGPGVIYQPNAHIGLNGLFKYFILDQSKDIQLPQDATFHGANVSIGMTYTF</sequence>
<evidence type="ECO:0008006" key="3">
    <source>
        <dbReference type="Google" id="ProtNLM"/>
    </source>
</evidence>
<dbReference type="STRING" id="1499966.U14_00697"/>
<dbReference type="Proteomes" id="UP000030700">
    <property type="component" value="Unassembled WGS sequence"/>
</dbReference>
<organism evidence="1">
    <name type="scientific">Candidatus Moduliflexus flocculans</name>
    <dbReference type="NCBI Taxonomy" id="1499966"/>
    <lineage>
        <taxon>Bacteria</taxon>
        <taxon>Candidatus Moduliflexota</taxon>
        <taxon>Candidatus Moduliflexia</taxon>
        <taxon>Candidatus Moduliflexales</taxon>
        <taxon>Candidatus Moduliflexaceae</taxon>
    </lineage>
</organism>
<protein>
    <recommendedName>
        <fullName evidence="3">Outer membrane protein beta-barrel domain-containing protein</fullName>
    </recommendedName>
</protein>
<dbReference type="EMBL" id="DF820455">
    <property type="protein sequence ID" value="GAK49475.1"/>
    <property type="molecule type" value="Genomic_DNA"/>
</dbReference>
<gene>
    <name evidence="1" type="ORF">U14_00697</name>
</gene>
<proteinExistence type="predicted"/>
<keyword evidence="2" id="KW-1185">Reference proteome</keyword>
<reference evidence="1" key="1">
    <citation type="journal article" date="2015" name="PeerJ">
        <title>First genomic representation of candidate bacterial phylum KSB3 points to enhanced environmental sensing as a trigger of wastewater bulking.</title>
        <authorList>
            <person name="Sekiguchi Y."/>
            <person name="Ohashi A."/>
            <person name="Parks D.H."/>
            <person name="Yamauchi T."/>
            <person name="Tyson G.W."/>
            <person name="Hugenholtz P."/>
        </authorList>
    </citation>
    <scope>NUCLEOTIDE SEQUENCE [LARGE SCALE GENOMIC DNA]</scope>
</reference>
<dbReference type="HOGENOM" id="CLU_709150_0_0_0"/>
<evidence type="ECO:0000313" key="2">
    <source>
        <dbReference type="Proteomes" id="UP000030700"/>
    </source>
</evidence>